<dbReference type="Proteomes" id="UP001157017">
    <property type="component" value="Unassembled WGS sequence"/>
</dbReference>
<comment type="caution">
    <text evidence="3">The sequence shown here is derived from an EMBL/GenBank/DDBJ whole genome shotgun (WGS) entry which is preliminary data.</text>
</comment>
<sequence length="182" mass="18894">MLFVVDAMVGTTDTDEAIVKVLRRSGKPVVLAANKVDDLRGEAEAAALWSLGLGEPYVVSGLHGRGSGDLLDVVLSVLPETSQVGGAVEEGGPRRVALLGRPNVGKSSLLNKAVGSERVVVDDVPGTTRDPVDEPGRAWPGAPGGSSTPRASAAACTRPAAPTSTPRCARRPRWRRPRSPSC</sequence>
<feature type="domain" description="G" evidence="2">
    <location>
        <begin position="95"/>
        <end position="134"/>
    </location>
</feature>
<evidence type="ECO:0000313" key="3">
    <source>
        <dbReference type="EMBL" id="GMA89246.1"/>
    </source>
</evidence>
<feature type="region of interest" description="Disordered" evidence="1">
    <location>
        <begin position="123"/>
        <end position="182"/>
    </location>
</feature>
<dbReference type="SUPFAM" id="SSF52540">
    <property type="entry name" value="P-loop containing nucleoside triphosphate hydrolases"/>
    <property type="match status" value="1"/>
</dbReference>
<reference evidence="4" key="1">
    <citation type="journal article" date="2019" name="Int. J. Syst. Evol. Microbiol.">
        <title>The Global Catalogue of Microorganisms (GCM) 10K type strain sequencing project: providing services to taxonomists for standard genome sequencing and annotation.</title>
        <authorList>
            <consortium name="The Broad Institute Genomics Platform"/>
            <consortium name="The Broad Institute Genome Sequencing Center for Infectious Disease"/>
            <person name="Wu L."/>
            <person name="Ma J."/>
        </authorList>
    </citation>
    <scope>NUCLEOTIDE SEQUENCE [LARGE SCALE GENOMIC DNA]</scope>
    <source>
        <strain evidence="4">NBRC 108730</strain>
    </source>
</reference>
<dbReference type="Gene3D" id="1.20.120.430">
    <property type="entry name" value="tRNA modification GTPase MnmE domain 2"/>
    <property type="match status" value="1"/>
</dbReference>
<keyword evidence="4" id="KW-1185">Reference proteome</keyword>
<evidence type="ECO:0000259" key="2">
    <source>
        <dbReference type="Pfam" id="PF01926"/>
    </source>
</evidence>
<dbReference type="InterPro" id="IPR027368">
    <property type="entry name" value="MnmE_dom2"/>
</dbReference>
<dbReference type="InterPro" id="IPR006073">
    <property type="entry name" value="GTP-bd"/>
</dbReference>
<feature type="compositionally biased region" description="Basic residues" evidence="1">
    <location>
        <begin position="168"/>
        <end position="182"/>
    </location>
</feature>
<evidence type="ECO:0000313" key="4">
    <source>
        <dbReference type="Proteomes" id="UP001157017"/>
    </source>
</evidence>
<feature type="compositionally biased region" description="Low complexity" evidence="1">
    <location>
        <begin position="146"/>
        <end position="167"/>
    </location>
</feature>
<dbReference type="EMBL" id="BSUZ01000001">
    <property type="protein sequence ID" value="GMA89246.1"/>
    <property type="molecule type" value="Genomic_DNA"/>
</dbReference>
<protein>
    <recommendedName>
        <fullName evidence="2">G domain-containing protein</fullName>
    </recommendedName>
</protein>
<dbReference type="PANTHER" id="PTHR43834:SF6">
    <property type="entry name" value="GTPASE DER"/>
    <property type="match status" value="1"/>
</dbReference>
<proteinExistence type="predicted"/>
<name>A0ABQ6JLU5_9ACTN</name>
<evidence type="ECO:0000256" key="1">
    <source>
        <dbReference type="SAM" id="MobiDB-lite"/>
    </source>
</evidence>
<gene>
    <name evidence="3" type="ORF">GCM10025868_44960</name>
</gene>
<dbReference type="Pfam" id="PF01926">
    <property type="entry name" value="MMR_HSR1"/>
    <property type="match status" value="1"/>
</dbReference>
<dbReference type="InterPro" id="IPR027417">
    <property type="entry name" value="P-loop_NTPase"/>
</dbReference>
<accession>A0ABQ6JLU5</accession>
<dbReference type="Gene3D" id="3.40.50.300">
    <property type="entry name" value="P-loop containing nucleotide triphosphate hydrolases"/>
    <property type="match status" value="2"/>
</dbReference>
<dbReference type="PANTHER" id="PTHR43834">
    <property type="entry name" value="GTPASE DER"/>
    <property type="match status" value="1"/>
</dbReference>
<organism evidence="3 4">
    <name type="scientific">Angustibacter aerolatus</name>
    <dbReference type="NCBI Taxonomy" id="1162965"/>
    <lineage>
        <taxon>Bacteria</taxon>
        <taxon>Bacillati</taxon>
        <taxon>Actinomycetota</taxon>
        <taxon>Actinomycetes</taxon>
        <taxon>Kineosporiales</taxon>
        <taxon>Kineosporiaceae</taxon>
    </lineage>
</organism>